<protein>
    <submittedName>
        <fullName evidence="1">Uncharacterized protein</fullName>
    </submittedName>
</protein>
<proteinExistence type="predicted"/>
<comment type="caution">
    <text evidence="1">The sequence shown here is derived from an EMBL/GenBank/DDBJ whole genome shotgun (WGS) entry which is preliminary data.</text>
</comment>
<reference evidence="1" key="1">
    <citation type="submission" date="2017-07" db="EMBL/GenBank/DDBJ databases">
        <title>Taro Niue Genome Assembly and Annotation.</title>
        <authorList>
            <person name="Atibalentja N."/>
            <person name="Keating K."/>
            <person name="Fields C.J."/>
        </authorList>
    </citation>
    <scope>NUCLEOTIDE SEQUENCE</scope>
    <source>
        <strain evidence="1">Niue_2</strain>
        <tissue evidence="1">Leaf</tissue>
    </source>
</reference>
<feature type="non-terminal residue" evidence="1">
    <location>
        <position position="174"/>
    </location>
</feature>
<dbReference type="EMBL" id="NMUH01009135">
    <property type="protein sequence ID" value="MQM19710.1"/>
    <property type="molecule type" value="Genomic_DNA"/>
</dbReference>
<gene>
    <name evidence="1" type="ORF">Taro_052719</name>
</gene>
<dbReference type="OrthoDB" id="2425403at2759"/>
<dbReference type="Proteomes" id="UP000652761">
    <property type="component" value="Unassembled WGS sequence"/>
</dbReference>
<evidence type="ECO:0000313" key="2">
    <source>
        <dbReference type="Proteomes" id="UP000652761"/>
    </source>
</evidence>
<name>A0A843XKQ5_COLES</name>
<evidence type="ECO:0000313" key="1">
    <source>
        <dbReference type="EMBL" id="MQM19710.1"/>
    </source>
</evidence>
<sequence>AENSSSDLEGVGPLARARARRWWIWACKAQYLGRSPPASGPILGPMRHPFSLDVATVVGHALSTSQRLLVGVGNSLTPPVAVLYHGECLREVVFEGTIIGRCELLSSSIYFFLALFKNPWKDRHRHGHDCVFLDLKADDHGLGCGFFQWVSDSCNSGRTQVGEEEKGKHSVHAF</sequence>
<keyword evidence="2" id="KW-1185">Reference proteome</keyword>
<accession>A0A843XKQ5</accession>
<organism evidence="1 2">
    <name type="scientific">Colocasia esculenta</name>
    <name type="common">Wild taro</name>
    <name type="synonym">Arum esculentum</name>
    <dbReference type="NCBI Taxonomy" id="4460"/>
    <lineage>
        <taxon>Eukaryota</taxon>
        <taxon>Viridiplantae</taxon>
        <taxon>Streptophyta</taxon>
        <taxon>Embryophyta</taxon>
        <taxon>Tracheophyta</taxon>
        <taxon>Spermatophyta</taxon>
        <taxon>Magnoliopsida</taxon>
        <taxon>Liliopsida</taxon>
        <taxon>Araceae</taxon>
        <taxon>Aroideae</taxon>
        <taxon>Colocasieae</taxon>
        <taxon>Colocasia</taxon>
    </lineage>
</organism>
<dbReference type="AlphaFoldDB" id="A0A843XKQ5"/>